<dbReference type="Pfam" id="PF12937">
    <property type="entry name" value="F-box-like"/>
    <property type="match status" value="1"/>
</dbReference>
<dbReference type="GeneID" id="112465003"/>
<dbReference type="InterPro" id="IPR032675">
    <property type="entry name" value="LRR_dom_sf"/>
</dbReference>
<evidence type="ECO:0000313" key="4">
    <source>
        <dbReference type="RefSeq" id="XP_024888114.1"/>
    </source>
</evidence>
<dbReference type="GO" id="GO:0019005">
    <property type="term" value="C:SCF ubiquitin ligase complex"/>
    <property type="evidence" value="ECO:0007669"/>
    <property type="project" value="TreeGrafter"/>
</dbReference>
<dbReference type="SUPFAM" id="SSF52047">
    <property type="entry name" value="RNI-like"/>
    <property type="match status" value="1"/>
</dbReference>
<gene>
    <name evidence="4" type="primary">LOC112465003</name>
</gene>
<sequence>MENLASYHSIDKVVAGEDRVNFIYQYVKDSDGWVKEYNYMNTPSIMKTYERIIGPPINFPNYGDFLSTFVMRTNGFDISTSPWQSKPITSSYDNPPPPPSPPPPSLPQDDSHMYCNYLDLEFHEAVYPVRVSIYEVYNPGYVTKIWAQGKQQYPDDITLTKKKEWENNQWFLLWSGPPQNAVPLTSRIFSPPLKFCDFKTKILRLQFMYSHWDYSTHLDAVELIGTSELVLPKSPILNLTNLLKSINCKYPCHGDSHNLTPGYSHDHDAAHLDIIHLQKNFSKYCVICKSNTAKSFNKSKFGHKQMSQEIDVVACSEQIYRNPFIKRGILRNHFLRHHTNYAKLIKDIELYSNESKEQSCSSFSTLSDEIVLIILKNLDIRSLCRLSQINKRFNILTRDPLLFKCLNLRNLRYTNSICIHNVLFYFAFRCKYLQQLDLTSSNISVKHFKKFVNICGKGLTHLRLSNCQFVNNSVLLKISITCKMLKVLDLSFSDHSKYQPLEFLCLENLEFLEGLNLRGIDIATETLCKILQKNRRMRNLNLSTFSGRSPSTSYEDRDAVAIQLGNSCPDLEIIDLTGCGITSRGIKAFAECKNLRKLNISYTNYFGGTDQLSLRRLFSSCQLLEEVNLLGLNGNFGEPLMLCKNLKHLYLDVPTEDANNFAIFEQCPKLQTIFFSDNGPFIAQAKEKYPHWIWT</sequence>
<feature type="domain" description="F-box" evidence="2">
    <location>
        <begin position="360"/>
        <end position="406"/>
    </location>
</feature>
<dbReference type="SMART" id="SM00256">
    <property type="entry name" value="FBOX"/>
    <property type="match status" value="1"/>
</dbReference>
<proteinExistence type="predicted"/>
<evidence type="ECO:0000313" key="3">
    <source>
        <dbReference type="Proteomes" id="UP000504618"/>
    </source>
</evidence>
<feature type="region of interest" description="Disordered" evidence="1">
    <location>
        <begin position="81"/>
        <end position="106"/>
    </location>
</feature>
<dbReference type="PANTHER" id="PTHR13318">
    <property type="entry name" value="PARTNER OF PAIRED, ISOFORM B-RELATED"/>
    <property type="match status" value="1"/>
</dbReference>
<dbReference type="Proteomes" id="UP000504618">
    <property type="component" value="Unplaced"/>
</dbReference>
<organism evidence="3 4">
    <name type="scientific">Temnothorax curvispinosus</name>
    <dbReference type="NCBI Taxonomy" id="300111"/>
    <lineage>
        <taxon>Eukaryota</taxon>
        <taxon>Metazoa</taxon>
        <taxon>Ecdysozoa</taxon>
        <taxon>Arthropoda</taxon>
        <taxon>Hexapoda</taxon>
        <taxon>Insecta</taxon>
        <taxon>Pterygota</taxon>
        <taxon>Neoptera</taxon>
        <taxon>Endopterygota</taxon>
        <taxon>Hymenoptera</taxon>
        <taxon>Apocrita</taxon>
        <taxon>Aculeata</taxon>
        <taxon>Formicoidea</taxon>
        <taxon>Formicidae</taxon>
        <taxon>Myrmicinae</taxon>
        <taxon>Temnothorax</taxon>
    </lineage>
</organism>
<name>A0A6J1QZH5_9HYME</name>
<keyword evidence="3" id="KW-1185">Reference proteome</keyword>
<dbReference type="InterPro" id="IPR001810">
    <property type="entry name" value="F-box_dom"/>
</dbReference>
<feature type="compositionally biased region" description="Polar residues" evidence="1">
    <location>
        <begin position="81"/>
        <end position="93"/>
    </location>
</feature>
<feature type="compositionally biased region" description="Pro residues" evidence="1">
    <location>
        <begin position="94"/>
        <end position="106"/>
    </location>
</feature>
<reference evidence="4" key="1">
    <citation type="submission" date="2025-08" db="UniProtKB">
        <authorList>
            <consortium name="RefSeq"/>
        </authorList>
    </citation>
    <scope>IDENTIFICATION</scope>
    <source>
        <tissue evidence="4">Whole body</tissue>
    </source>
</reference>
<accession>A0A6J1QZH5</accession>
<dbReference type="PROSITE" id="PS50181">
    <property type="entry name" value="FBOX"/>
    <property type="match status" value="1"/>
</dbReference>
<dbReference type="Gene3D" id="3.80.10.10">
    <property type="entry name" value="Ribonuclease Inhibitor"/>
    <property type="match status" value="2"/>
</dbReference>
<dbReference type="Pfam" id="PF13516">
    <property type="entry name" value="LRR_6"/>
    <property type="match status" value="1"/>
</dbReference>
<dbReference type="AlphaFoldDB" id="A0A6J1QZH5"/>
<dbReference type="PANTHER" id="PTHR13318:SF190">
    <property type="entry name" value="PARTNER OF PAIRED, ISOFORM B"/>
    <property type="match status" value="1"/>
</dbReference>
<dbReference type="InterPro" id="IPR001611">
    <property type="entry name" value="Leu-rich_rpt"/>
</dbReference>
<protein>
    <submittedName>
        <fullName evidence="4">Uncharacterized protein LOC112465003</fullName>
    </submittedName>
</protein>
<dbReference type="RefSeq" id="XP_024888114.1">
    <property type="nucleotide sequence ID" value="XM_025032346.1"/>
</dbReference>
<dbReference type="OrthoDB" id="2153609at2759"/>
<evidence type="ECO:0000259" key="2">
    <source>
        <dbReference type="PROSITE" id="PS50181"/>
    </source>
</evidence>
<evidence type="ECO:0000256" key="1">
    <source>
        <dbReference type="SAM" id="MobiDB-lite"/>
    </source>
</evidence>
<dbReference type="GO" id="GO:0031146">
    <property type="term" value="P:SCF-dependent proteasomal ubiquitin-dependent protein catabolic process"/>
    <property type="evidence" value="ECO:0007669"/>
    <property type="project" value="TreeGrafter"/>
</dbReference>